<name>L0FVN9_ECHVK</name>
<evidence type="ECO:0000313" key="1">
    <source>
        <dbReference type="EMBL" id="AGA77073.1"/>
    </source>
</evidence>
<proteinExistence type="predicted"/>
<dbReference type="STRING" id="926556.Echvi_0798"/>
<evidence type="ECO:0000313" key="2">
    <source>
        <dbReference type="Proteomes" id="UP000010796"/>
    </source>
</evidence>
<keyword evidence="2" id="KW-1185">Reference proteome</keyword>
<dbReference type="HOGENOM" id="CLU_2878653_0_0_10"/>
<protein>
    <submittedName>
        <fullName evidence="1">Uncharacterized protein</fullName>
    </submittedName>
</protein>
<gene>
    <name evidence="1" type="ordered locus">Echvi_0798</name>
</gene>
<accession>L0FVN9</accession>
<reference evidence="2" key="1">
    <citation type="submission" date="2012-02" db="EMBL/GenBank/DDBJ databases">
        <title>The complete genome of Echinicola vietnamensis DSM 17526.</title>
        <authorList>
            <person name="Lucas S."/>
            <person name="Copeland A."/>
            <person name="Lapidus A."/>
            <person name="Glavina del Rio T."/>
            <person name="Dalin E."/>
            <person name="Tice H."/>
            <person name="Bruce D."/>
            <person name="Goodwin L."/>
            <person name="Pitluck S."/>
            <person name="Peters L."/>
            <person name="Ovchinnikova G."/>
            <person name="Teshima H."/>
            <person name="Kyrpides N."/>
            <person name="Mavromatis K."/>
            <person name="Ivanova N."/>
            <person name="Brettin T."/>
            <person name="Detter J.C."/>
            <person name="Han C."/>
            <person name="Larimer F."/>
            <person name="Land M."/>
            <person name="Hauser L."/>
            <person name="Markowitz V."/>
            <person name="Cheng J.-F."/>
            <person name="Hugenholtz P."/>
            <person name="Woyke T."/>
            <person name="Wu D."/>
            <person name="Brambilla E."/>
            <person name="Klenk H.-P."/>
            <person name="Eisen J.A."/>
        </authorList>
    </citation>
    <scope>NUCLEOTIDE SEQUENCE [LARGE SCALE GENOMIC DNA]</scope>
    <source>
        <strain evidence="2">DSM 17526 / LMG 23754 / KMM 6221</strain>
    </source>
</reference>
<dbReference type="KEGG" id="evi:Echvi_0798"/>
<dbReference type="EMBL" id="CP003346">
    <property type="protein sequence ID" value="AGA77073.1"/>
    <property type="molecule type" value="Genomic_DNA"/>
</dbReference>
<organism evidence="1 2">
    <name type="scientific">Echinicola vietnamensis (strain DSM 17526 / LMG 23754 / KMM 6221)</name>
    <dbReference type="NCBI Taxonomy" id="926556"/>
    <lineage>
        <taxon>Bacteria</taxon>
        <taxon>Pseudomonadati</taxon>
        <taxon>Bacteroidota</taxon>
        <taxon>Cytophagia</taxon>
        <taxon>Cytophagales</taxon>
        <taxon>Cyclobacteriaceae</taxon>
        <taxon>Echinicola</taxon>
    </lineage>
</organism>
<dbReference type="AlphaFoldDB" id="L0FVN9"/>
<dbReference type="Proteomes" id="UP000010796">
    <property type="component" value="Chromosome"/>
</dbReference>
<sequence>MINWQKFIKLFHKISLMRIDRTAGEFGSKGRGEKEQCMVYGGDLWMKLAFRGTYMKGGNQDSC</sequence>